<comment type="caution">
    <text evidence="1">The sequence shown here is derived from an EMBL/GenBank/DDBJ whole genome shotgun (WGS) entry which is preliminary data.</text>
</comment>
<sequence length="86" mass="8995">MFPLGDYDATETVVIPFSTFSSDDPAASVTITDLVAGDVEIHKDGNVAQRVSDNGVSVSVDFDGVTGNHIVLVDLSDNSDAGFYIA</sequence>
<protein>
    <submittedName>
        <fullName evidence="1">Uncharacterized protein</fullName>
    </submittedName>
</protein>
<gene>
    <name evidence="1" type="ORF">S01H1_21545</name>
</gene>
<reference evidence="1" key="1">
    <citation type="journal article" date="2014" name="Front. Microbiol.">
        <title>High frequency of phylogenetically diverse reductive dehalogenase-homologous genes in deep subseafloor sedimentary metagenomes.</title>
        <authorList>
            <person name="Kawai M."/>
            <person name="Futagami T."/>
            <person name="Toyoda A."/>
            <person name="Takaki Y."/>
            <person name="Nishi S."/>
            <person name="Hori S."/>
            <person name="Arai W."/>
            <person name="Tsubouchi T."/>
            <person name="Morono Y."/>
            <person name="Uchiyama I."/>
            <person name="Ito T."/>
            <person name="Fujiyama A."/>
            <person name="Inagaki F."/>
            <person name="Takami H."/>
        </authorList>
    </citation>
    <scope>NUCLEOTIDE SEQUENCE</scope>
    <source>
        <strain evidence="1">Expedition CK06-06</strain>
    </source>
</reference>
<evidence type="ECO:0000313" key="1">
    <source>
        <dbReference type="EMBL" id="GAF95672.1"/>
    </source>
</evidence>
<proteinExistence type="predicted"/>
<dbReference type="EMBL" id="BARS01011965">
    <property type="protein sequence ID" value="GAF95672.1"/>
    <property type="molecule type" value="Genomic_DNA"/>
</dbReference>
<name>X0U5M2_9ZZZZ</name>
<dbReference type="AlphaFoldDB" id="X0U5M2"/>
<accession>X0U5M2</accession>
<feature type="non-terminal residue" evidence="1">
    <location>
        <position position="86"/>
    </location>
</feature>
<organism evidence="1">
    <name type="scientific">marine sediment metagenome</name>
    <dbReference type="NCBI Taxonomy" id="412755"/>
    <lineage>
        <taxon>unclassified sequences</taxon>
        <taxon>metagenomes</taxon>
        <taxon>ecological metagenomes</taxon>
    </lineage>
</organism>